<protein>
    <recommendedName>
        <fullName evidence="1">DUF4180 domain-containing protein</fullName>
    </recommendedName>
</protein>
<evidence type="ECO:0000259" key="1">
    <source>
        <dbReference type="Pfam" id="PF13788"/>
    </source>
</evidence>
<keyword evidence="3" id="KW-1185">Reference proteome</keyword>
<reference evidence="3" key="1">
    <citation type="journal article" date="2019" name="Int. J. Syst. Evol. Microbiol.">
        <title>The Global Catalogue of Microorganisms (GCM) 10K type strain sequencing project: providing services to taxonomists for standard genome sequencing and annotation.</title>
        <authorList>
            <consortium name="The Broad Institute Genomics Platform"/>
            <consortium name="The Broad Institute Genome Sequencing Center for Infectious Disease"/>
            <person name="Wu L."/>
            <person name="Ma J."/>
        </authorList>
    </citation>
    <scope>NUCLEOTIDE SEQUENCE [LARGE SCALE GENOMIC DNA]</scope>
    <source>
        <strain evidence="3">CGMCC 1.14993</strain>
    </source>
</reference>
<dbReference type="Proteomes" id="UP000626244">
    <property type="component" value="Unassembled WGS sequence"/>
</dbReference>
<evidence type="ECO:0000313" key="3">
    <source>
        <dbReference type="Proteomes" id="UP000626244"/>
    </source>
</evidence>
<organism evidence="2 3">
    <name type="scientific">Gottfriedia solisilvae</name>
    <dbReference type="NCBI Taxonomy" id="1516104"/>
    <lineage>
        <taxon>Bacteria</taxon>
        <taxon>Bacillati</taxon>
        <taxon>Bacillota</taxon>
        <taxon>Bacilli</taxon>
        <taxon>Bacillales</taxon>
        <taxon>Bacillaceae</taxon>
        <taxon>Gottfriedia</taxon>
    </lineage>
</organism>
<dbReference type="Pfam" id="PF13788">
    <property type="entry name" value="DUF4180"/>
    <property type="match status" value="1"/>
</dbReference>
<gene>
    <name evidence="2" type="ORF">GCM10007380_38410</name>
</gene>
<comment type="caution">
    <text evidence="2">The sequence shown here is derived from an EMBL/GenBank/DDBJ whole genome shotgun (WGS) entry which is preliminary data.</text>
</comment>
<dbReference type="EMBL" id="BMHB01000003">
    <property type="protein sequence ID" value="GGI17531.1"/>
    <property type="molecule type" value="Genomic_DNA"/>
</dbReference>
<dbReference type="RefSeq" id="WP_088001984.1">
    <property type="nucleotide sequence ID" value="NZ_BMHB01000003.1"/>
</dbReference>
<accession>A0A8J3AVV0</accession>
<name>A0A8J3AVV0_9BACI</name>
<sequence length="122" mass="13655">MNLKTVEANGHIIAVAHGDSILLKDEQSAMDMMMTISFEKGSNRISLNKEAISEDFFNLSTKLAGSILQKFVNYNIKFAIIGDFSVYTSKALKDFIYECNKGNHIFFVPSEHEAIDKLSNAK</sequence>
<proteinExistence type="predicted"/>
<feature type="domain" description="DUF4180" evidence="1">
    <location>
        <begin position="9"/>
        <end position="118"/>
    </location>
</feature>
<dbReference type="OrthoDB" id="8595425at2"/>
<dbReference type="InterPro" id="IPR025438">
    <property type="entry name" value="DUF4180"/>
</dbReference>
<evidence type="ECO:0000313" key="2">
    <source>
        <dbReference type="EMBL" id="GGI17531.1"/>
    </source>
</evidence>
<dbReference type="AlphaFoldDB" id="A0A8J3AVV0"/>